<dbReference type="GO" id="GO:0006260">
    <property type="term" value="P:DNA replication"/>
    <property type="evidence" value="ECO:0007669"/>
    <property type="project" value="InterPro"/>
</dbReference>
<dbReference type="HAMAP" id="MF_00984">
    <property type="entry name" value="SSB"/>
    <property type="match status" value="1"/>
</dbReference>
<protein>
    <recommendedName>
        <fullName evidence="2 3">Single-stranded DNA-binding protein</fullName>
        <shortName evidence="2">SSB</shortName>
    </recommendedName>
</protein>
<evidence type="ECO:0000313" key="5">
    <source>
        <dbReference type="Proteomes" id="UP000049828"/>
    </source>
</evidence>
<keyword evidence="5" id="KW-1185">Reference proteome</keyword>
<dbReference type="GO" id="GO:0003697">
    <property type="term" value="F:single-stranded DNA binding"/>
    <property type="evidence" value="ECO:0007669"/>
    <property type="project" value="UniProtKB-UniRule"/>
</dbReference>
<evidence type="ECO:0000256" key="1">
    <source>
        <dbReference type="ARBA" id="ARBA00023125"/>
    </source>
</evidence>
<dbReference type="SUPFAM" id="SSF50249">
    <property type="entry name" value="Nucleic acid-binding proteins"/>
    <property type="match status" value="1"/>
</dbReference>
<sequence length="132" mass="15048">MNTTVISGRLVRNPGYNEVENEKGLHKIAKFVLAVRRNYSDEVSFIPVKAFAKKAEFARDYLMQGTKVMVEGEIVTGNYEDKDTGKKIYTTEVYANRIEFAGAKMVDRPPFPEDAEGFLEIPEGMEEEMPFR</sequence>
<dbReference type="PANTHER" id="PTHR10302:SF27">
    <property type="entry name" value="SINGLE-STRANDED DNA-BINDING PROTEIN"/>
    <property type="match status" value="1"/>
</dbReference>
<dbReference type="InterPro" id="IPR000424">
    <property type="entry name" value="Primosome_PriB/ssb"/>
</dbReference>
<dbReference type="GO" id="GO:0009295">
    <property type="term" value="C:nucleoid"/>
    <property type="evidence" value="ECO:0007669"/>
    <property type="project" value="TreeGrafter"/>
</dbReference>
<dbReference type="PROSITE" id="PS50935">
    <property type="entry name" value="SSB"/>
    <property type="match status" value="1"/>
</dbReference>
<accession>A0A0M6WQZ0</accession>
<evidence type="ECO:0000256" key="3">
    <source>
        <dbReference type="RuleBase" id="RU000524"/>
    </source>
</evidence>
<comment type="subunit">
    <text evidence="2">Homotetramer.</text>
</comment>
<name>A0A0M6WQZ0_9FIRM</name>
<dbReference type="GeneID" id="75049219"/>
<reference evidence="5" key="1">
    <citation type="submission" date="2015-05" db="EMBL/GenBank/DDBJ databases">
        <authorList>
            <consortium name="Pathogen Informatics"/>
        </authorList>
    </citation>
    <scope>NUCLEOTIDE SEQUENCE [LARGE SCALE GENOMIC DNA]</scope>
    <source>
        <strain evidence="5">L1-83</strain>
    </source>
</reference>
<dbReference type="PANTHER" id="PTHR10302">
    <property type="entry name" value="SINGLE-STRANDED DNA-BINDING PROTEIN"/>
    <property type="match status" value="1"/>
</dbReference>
<dbReference type="OrthoDB" id="1828554at2"/>
<evidence type="ECO:0000313" key="4">
    <source>
        <dbReference type="EMBL" id="CRL40152.1"/>
    </source>
</evidence>
<dbReference type="CDD" id="cd04496">
    <property type="entry name" value="SSB_OBF"/>
    <property type="match status" value="1"/>
</dbReference>
<organism evidence="4 5">
    <name type="scientific">Roseburia inulinivorans</name>
    <dbReference type="NCBI Taxonomy" id="360807"/>
    <lineage>
        <taxon>Bacteria</taxon>
        <taxon>Bacillati</taxon>
        <taxon>Bacillota</taxon>
        <taxon>Clostridia</taxon>
        <taxon>Lachnospirales</taxon>
        <taxon>Lachnospiraceae</taxon>
        <taxon>Roseburia</taxon>
    </lineage>
</organism>
<dbReference type="Pfam" id="PF00436">
    <property type="entry name" value="SSB"/>
    <property type="match status" value="1"/>
</dbReference>
<comment type="caution">
    <text evidence="2">Lacks conserved residue(s) required for the propagation of feature annotation.</text>
</comment>
<dbReference type="Gene3D" id="2.40.50.140">
    <property type="entry name" value="Nucleic acid-binding proteins"/>
    <property type="match status" value="1"/>
</dbReference>
<dbReference type="AlphaFoldDB" id="A0A0M6WQZ0"/>
<dbReference type="EMBL" id="CVRS01000080">
    <property type="protein sequence ID" value="CRL40152.1"/>
    <property type="molecule type" value="Genomic_DNA"/>
</dbReference>
<dbReference type="NCBIfam" id="TIGR00621">
    <property type="entry name" value="ssb"/>
    <property type="match status" value="1"/>
</dbReference>
<evidence type="ECO:0000256" key="2">
    <source>
        <dbReference type="HAMAP-Rule" id="MF_00984"/>
    </source>
</evidence>
<dbReference type="InterPro" id="IPR011344">
    <property type="entry name" value="ssDNA-bd"/>
</dbReference>
<dbReference type="Proteomes" id="UP000049828">
    <property type="component" value="Unassembled WGS sequence"/>
</dbReference>
<dbReference type="RefSeq" id="WP_005344165.1">
    <property type="nucleotide sequence ID" value="NZ_CATYLF010000104.1"/>
</dbReference>
<dbReference type="InterPro" id="IPR012340">
    <property type="entry name" value="NA-bd_OB-fold"/>
</dbReference>
<gene>
    <name evidence="4" type="ORF">RIL183_05141</name>
</gene>
<proteinExistence type="inferred from homology"/>
<keyword evidence="1 2" id="KW-0238">DNA-binding</keyword>